<accession>A0A183M730</accession>
<dbReference type="AlphaFoldDB" id="A0A183M730"/>
<evidence type="ECO:0000313" key="2">
    <source>
        <dbReference type="Proteomes" id="UP000277204"/>
    </source>
</evidence>
<evidence type="ECO:0000313" key="1">
    <source>
        <dbReference type="EMBL" id="VDO97455.1"/>
    </source>
</evidence>
<reference evidence="1 2" key="1">
    <citation type="submission" date="2018-11" db="EMBL/GenBank/DDBJ databases">
        <authorList>
            <consortium name="Pathogen Informatics"/>
        </authorList>
    </citation>
    <scope>NUCLEOTIDE SEQUENCE [LARGE SCALE GENOMIC DNA]</scope>
    <source>
        <strain evidence="1 2">Zambia</strain>
    </source>
</reference>
<dbReference type="EMBL" id="UZAI01006956">
    <property type="protein sequence ID" value="VDO97455.1"/>
    <property type="molecule type" value="Genomic_DNA"/>
</dbReference>
<organism evidence="1 2">
    <name type="scientific">Schistosoma margrebowiei</name>
    <dbReference type="NCBI Taxonomy" id="48269"/>
    <lineage>
        <taxon>Eukaryota</taxon>
        <taxon>Metazoa</taxon>
        <taxon>Spiralia</taxon>
        <taxon>Lophotrochozoa</taxon>
        <taxon>Platyhelminthes</taxon>
        <taxon>Trematoda</taxon>
        <taxon>Digenea</taxon>
        <taxon>Strigeidida</taxon>
        <taxon>Schistosomatoidea</taxon>
        <taxon>Schistosomatidae</taxon>
        <taxon>Schistosoma</taxon>
    </lineage>
</organism>
<gene>
    <name evidence="1" type="ORF">SMRZ_LOCUS11855</name>
</gene>
<sequence length="64" mass="7257">MKTSTFKGKHGIQQIARNQLENFELADNLALLFHTHEQMLMKTTSVASAAFLQLKNIELKITVN</sequence>
<keyword evidence="2" id="KW-1185">Reference proteome</keyword>
<dbReference type="Proteomes" id="UP000277204">
    <property type="component" value="Unassembled WGS sequence"/>
</dbReference>
<protein>
    <submittedName>
        <fullName evidence="1">Uncharacterized protein</fullName>
    </submittedName>
</protein>
<name>A0A183M730_9TREM</name>
<proteinExistence type="predicted"/>